<evidence type="ECO:0000313" key="2">
    <source>
        <dbReference type="EMBL" id="GBP18236.1"/>
    </source>
</evidence>
<organism evidence="2 3">
    <name type="scientific">Eumeta variegata</name>
    <name type="common">Bagworm moth</name>
    <name type="synonym">Eumeta japonica</name>
    <dbReference type="NCBI Taxonomy" id="151549"/>
    <lineage>
        <taxon>Eukaryota</taxon>
        <taxon>Metazoa</taxon>
        <taxon>Ecdysozoa</taxon>
        <taxon>Arthropoda</taxon>
        <taxon>Hexapoda</taxon>
        <taxon>Insecta</taxon>
        <taxon>Pterygota</taxon>
        <taxon>Neoptera</taxon>
        <taxon>Endopterygota</taxon>
        <taxon>Lepidoptera</taxon>
        <taxon>Glossata</taxon>
        <taxon>Ditrysia</taxon>
        <taxon>Tineoidea</taxon>
        <taxon>Psychidae</taxon>
        <taxon>Oiketicinae</taxon>
        <taxon>Eumeta</taxon>
    </lineage>
</organism>
<evidence type="ECO:0000256" key="1">
    <source>
        <dbReference type="SAM" id="MobiDB-lite"/>
    </source>
</evidence>
<comment type="caution">
    <text evidence="2">The sequence shown here is derived from an EMBL/GenBank/DDBJ whole genome shotgun (WGS) entry which is preliminary data.</text>
</comment>
<reference evidence="2 3" key="1">
    <citation type="journal article" date="2019" name="Commun. Biol.">
        <title>The bagworm genome reveals a unique fibroin gene that provides high tensile strength.</title>
        <authorList>
            <person name="Kono N."/>
            <person name="Nakamura H."/>
            <person name="Ohtoshi R."/>
            <person name="Tomita M."/>
            <person name="Numata K."/>
            <person name="Arakawa K."/>
        </authorList>
    </citation>
    <scope>NUCLEOTIDE SEQUENCE [LARGE SCALE GENOMIC DNA]</scope>
</reference>
<protein>
    <submittedName>
        <fullName evidence="2">Uncharacterized protein</fullName>
    </submittedName>
</protein>
<sequence>MYESPFSLNALSMDTGYTIAAGIGSRGTAQAHGGHPSRVQLTNPFVRRPRHKASRPSPAITYNSRESPARAGWPATFLR</sequence>
<accession>A0A4C1TX65</accession>
<feature type="region of interest" description="Disordered" evidence="1">
    <location>
        <begin position="26"/>
        <end position="79"/>
    </location>
</feature>
<dbReference type="AlphaFoldDB" id="A0A4C1TX65"/>
<proteinExistence type="predicted"/>
<gene>
    <name evidence="2" type="ORF">EVAR_9078_1</name>
</gene>
<name>A0A4C1TX65_EUMVA</name>
<dbReference type="EMBL" id="BGZK01000094">
    <property type="protein sequence ID" value="GBP18236.1"/>
    <property type="molecule type" value="Genomic_DNA"/>
</dbReference>
<keyword evidence="3" id="KW-1185">Reference proteome</keyword>
<evidence type="ECO:0000313" key="3">
    <source>
        <dbReference type="Proteomes" id="UP000299102"/>
    </source>
</evidence>
<dbReference type="Proteomes" id="UP000299102">
    <property type="component" value="Unassembled WGS sequence"/>
</dbReference>